<dbReference type="Proteomes" id="UP000251314">
    <property type="component" value="Unassembled WGS sequence"/>
</dbReference>
<accession>A0A329SXA7</accession>
<dbReference type="EMBL" id="RCMI01000003">
    <property type="protein sequence ID" value="KAG2944510.1"/>
    <property type="molecule type" value="Genomic_DNA"/>
</dbReference>
<dbReference type="EMBL" id="RCML01000001">
    <property type="protein sequence ID" value="KAG3000805.1"/>
    <property type="molecule type" value="Genomic_DNA"/>
</dbReference>
<protein>
    <submittedName>
        <fullName evidence="5">Uncharacterized protein</fullName>
    </submittedName>
</protein>
<proteinExistence type="predicted"/>
<reference evidence="4" key="2">
    <citation type="submission" date="2018-05" db="EMBL/GenBank/DDBJ databases">
        <title>Effector identification in a new, highly contiguous assembly of the strawberry crown rot pathogen Phytophthora cactorum.</title>
        <authorList>
            <person name="Armitage A.D."/>
            <person name="Nellist C.F."/>
            <person name="Bates H."/>
            <person name="Vickerstaff R.J."/>
            <person name="Harrison R.J."/>
        </authorList>
    </citation>
    <scope>NUCLEOTIDE SEQUENCE</scope>
    <source>
        <strain evidence="1">15-7</strain>
        <strain evidence="2">4032</strain>
        <strain evidence="3">P415</strain>
        <strain evidence="4">P421</strain>
    </source>
</reference>
<evidence type="ECO:0000313" key="1">
    <source>
        <dbReference type="EMBL" id="KAG2869391.1"/>
    </source>
</evidence>
<evidence type="ECO:0000313" key="6">
    <source>
        <dbReference type="Proteomes" id="UP000251314"/>
    </source>
</evidence>
<gene>
    <name evidence="5" type="ORF">PC110_g3280</name>
    <name evidence="1" type="ORF">PC113_g134</name>
    <name evidence="2" type="ORF">PC115_g236</name>
    <name evidence="3" type="ORF">PC118_g21</name>
    <name evidence="4" type="ORF">PC129_g3576</name>
</gene>
<dbReference type="AlphaFoldDB" id="A0A329SXA7"/>
<dbReference type="EMBL" id="RCMG01000002">
    <property type="protein sequence ID" value="KAG2869391.1"/>
    <property type="molecule type" value="Genomic_DNA"/>
</dbReference>
<sequence>MEEDSGAVRQLKGNRLSLAVAVEDAAVTMKDEAQQHEQDAPG</sequence>
<comment type="caution">
    <text evidence="5">The sequence shown here is derived from an EMBL/GenBank/DDBJ whole genome shotgun (WGS) entry which is preliminary data.</text>
</comment>
<organism evidence="5 6">
    <name type="scientific">Phytophthora cactorum</name>
    <dbReference type="NCBI Taxonomy" id="29920"/>
    <lineage>
        <taxon>Eukaryota</taxon>
        <taxon>Sar</taxon>
        <taxon>Stramenopiles</taxon>
        <taxon>Oomycota</taxon>
        <taxon>Peronosporomycetes</taxon>
        <taxon>Peronosporales</taxon>
        <taxon>Peronosporaceae</taxon>
        <taxon>Phytophthora</taxon>
    </lineage>
</organism>
<dbReference type="Proteomes" id="UP000697107">
    <property type="component" value="Unassembled WGS sequence"/>
</dbReference>
<dbReference type="Proteomes" id="UP000735874">
    <property type="component" value="Unassembled WGS sequence"/>
</dbReference>
<dbReference type="Proteomes" id="UP000760860">
    <property type="component" value="Unassembled WGS sequence"/>
</dbReference>
<dbReference type="VEuPathDB" id="FungiDB:PC110_g3280"/>
<name>A0A329SXA7_9STRA</name>
<dbReference type="EMBL" id="RCMV01000073">
    <property type="protein sequence ID" value="KAG3225836.1"/>
    <property type="molecule type" value="Genomic_DNA"/>
</dbReference>
<dbReference type="Proteomes" id="UP000774804">
    <property type="component" value="Unassembled WGS sequence"/>
</dbReference>
<evidence type="ECO:0000313" key="4">
    <source>
        <dbReference type="EMBL" id="KAG3225836.1"/>
    </source>
</evidence>
<keyword evidence="6" id="KW-1185">Reference proteome</keyword>
<reference evidence="5 6" key="1">
    <citation type="submission" date="2018-01" db="EMBL/GenBank/DDBJ databases">
        <title>Draft genome of the strawberry crown rot pathogen Phytophthora cactorum.</title>
        <authorList>
            <person name="Armitage A.D."/>
            <person name="Lysoe E."/>
            <person name="Nellist C.F."/>
            <person name="Harrison R.J."/>
            <person name="Brurberg M.B."/>
        </authorList>
    </citation>
    <scope>NUCLEOTIDE SEQUENCE [LARGE SCALE GENOMIC DNA]</scope>
    <source>
        <strain evidence="5 6">10300</strain>
    </source>
</reference>
<evidence type="ECO:0000313" key="5">
    <source>
        <dbReference type="EMBL" id="RAW40498.1"/>
    </source>
</evidence>
<evidence type="ECO:0000313" key="3">
    <source>
        <dbReference type="EMBL" id="KAG3000805.1"/>
    </source>
</evidence>
<evidence type="ECO:0000313" key="2">
    <source>
        <dbReference type="EMBL" id="KAG2944510.1"/>
    </source>
</evidence>
<dbReference type="EMBL" id="MJFZ01000046">
    <property type="protein sequence ID" value="RAW40498.1"/>
    <property type="molecule type" value="Genomic_DNA"/>
</dbReference>